<organism evidence="1 3">
    <name type="scientific">Polarella glacialis</name>
    <name type="common">Dinoflagellate</name>
    <dbReference type="NCBI Taxonomy" id="89957"/>
    <lineage>
        <taxon>Eukaryota</taxon>
        <taxon>Sar</taxon>
        <taxon>Alveolata</taxon>
        <taxon>Dinophyceae</taxon>
        <taxon>Suessiales</taxon>
        <taxon>Suessiaceae</taxon>
        <taxon>Polarella</taxon>
    </lineage>
</organism>
<dbReference type="Proteomes" id="UP000654075">
    <property type="component" value="Unassembled WGS sequence"/>
</dbReference>
<dbReference type="Gene3D" id="1.20.920.60">
    <property type="match status" value="1"/>
</dbReference>
<dbReference type="Proteomes" id="UP000626109">
    <property type="component" value="Unassembled WGS sequence"/>
</dbReference>
<name>A0A813EBP8_POLGL</name>
<proteinExistence type="predicted"/>
<keyword evidence="3" id="KW-1185">Reference proteome</keyword>
<accession>A0A813EBP8</accession>
<evidence type="ECO:0000313" key="3">
    <source>
        <dbReference type="Proteomes" id="UP000654075"/>
    </source>
</evidence>
<sequence>VRQWMKNDECLRHLPESELWAMRSMRQPDPMVERVLQAVALLRGQPVVLGGVPAARWGHLLQVLRSATLRTELLLFDASSISLETAQEVLLLLDGLEVNDVRRANSGASCLFEWAQGVARWKVDGPPDQEADGALVPLRSNEAALSSMPTKASYQLAALKSPPRMSRSRCSLPILDRSRSAALMGFTMM</sequence>
<feature type="non-terminal residue" evidence="1">
    <location>
        <position position="189"/>
    </location>
</feature>
<dbReference type="OrthoDB" id="478265at2759"/>
<dbReference type="AlphaFoldDB" id="A0A813EBP8"/>
<protein>
    <submittedName>
        <fullName evidence="1">Uncharacterized protein</fullName>
    </submittedName>
</protein>
<dbReference type="EMBL" id="CAJNNV010007528">
    <property type="protein sequence ID" value="CAE8595043.1"/>
    <property type="molecule type" value="Genomic_DNA"/>
</dbReference>
<evidence type="ECO:0000313" key="2">
    <source>
        <dbReference type="EMBL" id="CAE8665656.1"/>
    </source>
</evidence>
<gene>
    <name evidence="1" type="ORF">PGLA1383_LOCUS13562</name>
    <name evidence="2" type="ORF">PGLA2088_LOCUS15975</name>
</gene>
<evidence type="ECO:0000313" key="1">
    <source>
        <dbReference type="EMBL" id="CAE8595043.1"/>
    </source>
</evidence>
<reference evidence="1" key="1">
    <citation type="submission" date="2021-02" db="EMBL/GenBank/DDBJ databases">
        <authorList>
            <person name="Dougan E. K."/>
            <person name="Rhodes N."/>
            <person name="Thang M."/>
            <person name="Chan C."/>
        </authorList>
    </citation>
    <scope>NUCLEOTIDE SEQUENCE</scope>
</reference>
<comment type="caution">
    <text evidence="1">The sequence shown here is derived from an EMBL/GenBank/DDBJ whole genome shotgun (WGS) entry which is preliminary data.</text>
</comment>
<dbReference type="EMBL" id="CAJNNW010020073">
    <property type="protein sequence ID" value="CAE8665656.1"/>
    <property type="molecule type" value="Genomic_DNA"/>
</dbReference>